<sequence length="99" mass="11678">IVVTRFPPEPNRILHIGHAKTINIKFGYTSLVSKVKYIVKRINLTDMLLLRIVYVTTLRKKRRNFLLQLYDWAVELIKKKEKLPCMKVTSKKEKKDPVA</sequence>
<dbReference type="AlphaFoldDB" id="E9INH5"/>
<evidence type="ECO:0000256" key="1">
    <source>
        <dbReference type="ARBA" id="ARBA00022598"/>
    </source>
</evidence>
<feature type="domain" description="Glutamyl/glutaminyl-tRNA synthetase class Ib catalytic" evidence="5">
    <location>
        <begin position="2"/>
        <end position="29"/>
    </location>
</feature>
<dbReference type="InterPro" id="IPR014729">
    <property type="entry name" value="Rossmann-like_a/b/a_fold"/>
</dbReference>
<dbReference type="GO" id="GO:0004812">
    <property type="term" value="F:aminoacyl-tRNA ligase activity"/>
    <property type="evidence" value="ECO:0007669"/>
    <property type="project" value="UniProtKB-KW"/>
</dbReference>
<feature type="non-terminal residue" evidence="6">
    <location>
        <position position="1"/>
    </location>
</feature>
<evidence type="ECO:0000256" key="2">
    <source>
        <dbReference type="ARBA" id="ARBA00022741"/>
    </source>
</evidence>
<dbReference type="Pfam" id="PF00749">
    <property type="entry name" value="tRNA-synt_1c"/>
    <property type="match status" value="1"/>
</dbReference>
<name>E9INH5_SOLIN</name>
<dbReference type="HOGENOM" id="CLU_2326728_0_0_1"/>
<accession>E9INH5</accession>
<dbReference type="GO" id="GO:0043039">
    <property type="term" value="P:tRNA aminoacylation"/>
    <property type="evidence" value="ECO:0007669"/>
    <property type="project" value="InterPro"/>
</dbReference>
<dbReference type="SUPFAM" id="SSF52374">
    <property type="entry name" value="Nucleotidylyl transferase"/>
    <property type="match status" value="1"/>
</dbReference>
<proteinExistence type="predicted"/>
<organism>
    <name type="scientific">Solenopsis invicta</name>
    <name type="common">Red imported fire ant</name>
    <name type="synonym">Solenopsis wagneri</name>
    <dbReference type="NCBI Taxonomy" id="13686"/>
    <lineage>
        <taxon>Eukaryota</taxon>
        <taxon>Metazoa</taxon>
        <taxon>Ecdysozoa</taxon>
        <taxon>Arthropoda</taxon>
        <taxon>Hexapoda</taxon>
        <taxon>Insecta</taxon>
        <taxon>Pterygota</taxon>
        <taxon>Neoptera</taxon>
        <taxon>Endopterygota</taxon>
        <taxon>Hymenoptera</taxon>
        <taxon>Apocrita</taxon>
        <taxon>Aculeata</taxon>
        <taxon>Formicoidea</taxon>
        <taxon>Formicidae</taxon>
        <taxon>Myrmicinae</taxon>
        <taxon>Solenopsis</taxon>
    </lineage>
</organism>
<keyword evidence="4" id="KW-0030">Aminoacyl-tRNA synthetase</keyword>
<protein>
    <recommendedName>
        <fullName evidence="5">Glutamyl/glutaminyl-tRNA synthetase class Ib catalytic domain-containing protein</fullName>
    </recommendedName>
</protein>
<dbReference type="InterPro" id="IPR020058">
    <property type="entry name" value="Glu/Gln-tRNA-synth_Ib_cat-dom"/>
</dbReference>
<evidence type="ECO:0000256" key="4">
    <source>
        <dbReference type="ARBA" id="ARBA00023146"/>
    </source>
</evidence>
<dbReference type="GO" id="GO:0005524">
    <property type="term" value="F:ATP binding"/>
    <property type="evidence" value="ECO:0007669"/>
    <property type="project" value="UniProtKB-KW"/>
</dbReference>
<dbReference type="EMBL" id="GL764299">
    <property type="protein sequence ID" value="EFZ17877.1"/>
    <property type="molecule type" value="Genomic_DNA"/>
</dbReference>
<evidence type="ECO:0000256" key="3">
    <source>
        <dbReference type="ARBA" id="ARBA00022840"/>
    </source>
</evidence>
<reference evidence="6" key="1">
    <citation type="journal article" date="2011" name="Proc. Natl. Acad. Sci. U.S.A.">
        <title>The genome of the fire ant Solenopsis invicta.</title>
        <authorList>
            <person name="Wurm Y."/>
            <person name="Wang J."/>
            <person name="Riba-Grognuz O."/>
            <person name="Corona M."/>
            <person name="Nygaard S."/>
            <person name="Hunt B.G."/>
            <person name="Ingram K.K."/>
            <person name="Falquet L."/>
            <person name="Nipitwattanaphon M."/>
            <person name="Gotzek D."/>
            <person name="Dijkstra M.B."/>
            <person name="Oettler J."/>
            <person name="Comtesse F."/>
            <person name="Shih C.J."/>
            <person name="Wu W.J."/>
            <person name="Yang C.C."/>
            <person name="Thomas J."/>
            <person name="Beaudoing E."/>
            <person name="Pradervand S."/>
            <person name="Flegel V."/>
            <person name="Cook E.D."/>
            <person name="Fabbretti R."/>
            <person name="Stockinger H."/>
            <person name="Long L."/>
            <person name="Farmerie W.G."/>
            <person name="Oakey J."/>
            <person name="Boomsma J.J."/>
            <person name="Pamilo P."/>
            <person name="Yi S.V."/>
            <person name="Heinze J."/>
            <person name="Goodisman M.A."/>
            <person name="Farinelli L."/>
            <person name="Harshman K."/>
            <person name="Hulo N."/>
            <person name="Cerutti L."/>
            <person name="Xenarios I."/>
            <person name="Shoemaker D."/>
            <person name="Keller L."/>
        </authorList>
    </citation>
    <scope>NUCLEOTIDE SEQUENCE [LARGE SCALE GENOMIC DNA]</scope>
</reference>
<keyword evidence="3" id="KW-0067">ATP-binding</keyword>
<evidence type="ECO:0000313" key="6">
    <source>
        <dbReference type="EMBL" id="EFZ17877.1"/>
    </source>
</evidence>
<evidence type="ECO:0000259" key="5">
    <source>
        <dbReference type="Pfam" id="PF00749"/>
    </source>
</evidence>
<keyword evidence="1" id="KW-0436">Ligase</keyword>
<feature type="non-terminal residue" evidence="6">
    <location>
        <position position="99"/>
    </location>
</feature>
<keyword evidence="2" id="KW-0547">Nucleotide-binding</keyword>
<gene>
    <name evidence="6" type="ORF">SINV_06847</name>
</gene>
<dbReference type="Gene3D" id="3.40.50.620">
    <property type="entry name" value="HUPs"/>
    <property type="match status" value="1"/>
</dbReference>